<gene>
    <name evidence="3" type="ORF">g.22616</name>
</gene>
<accession>A0A1D1ZX41</accession>
<evidence type="ECO:0000256" key="2">
    <source>
        <dbReference type="SAM" id="Phobius"/>
    </source>
</evidence>
<reference evidence="3" key="1">
    <citation type="submission" date="2015-08" db="EMBL/GenBank/DDBJ databases">
        <authorList>
            <person name="Babu N.S."/>
            <person name="Beckwith C.J."/>
            <person name="Beseler K.G."/>
            <person name="Brison A."/>
            <person name="Carone J.V."/>
            <person name="Caskin T.P."/>
            <person name="Diamond M."/>
            <person name="Durham M.E."/>
            <person name="Foxe J.M."/>
            <person name="Go M."/>
            <person name="Henderson B.A."/>
            <person name="Jones I.B."/>
            <person name="McGettigan J.A."/>
            <person name="Micheletti S.J."/>
            <person name="Nasrallah M.E."/>
            <person name="Ortiz D."/>
            <person name="Piller C.R."/>
            <person name="Privatt S.R."/>
            <person name="Schneider S.L."/>
            <person name="Sharp S."/>
            <person name="Smith T.C."/>
            <person name="Stanton J.D."/>
            <person name="Ullery H.E."/>
            <person name="Wilson R.J."/>
            <person name="Serrano M.G."/>
            <person name="Buck G."/>
            <person name="Lee V."/>
            <person name="Wang Y."/>
            <person name="Carvalho R."/>
            <person name="Voegtly L."/>
            <person name="Shi R."/>
            <person name="Duckworth R."/>
            <person name="Johnson A."/>
            <person name="Loviza R."/>
            <person name="Walstead R."/>
            <person name="Shah Z."/>
            <person name="Kiflezghi M."/>
            <person name="Wade K."/>
            <person name="Ball S.L."/>
            <person name="Bradley K.W."/>
            <person name="Asai D.J."/>
            <person name="Bowman C.A."/>
            <person name="Russell D.A."/>
            <person name="Pope W.H."/>
            <person name="Jacobs-Sera D."/>
            <person name="Hendrix R.W."/>
            <person name="Hatfull G.F."/>
        </authorList>
    </citation>
    <scope>NUCLEOTIDE SEQUENCE</scope>
</reference>
<keyword evidence="2" id="KW-0472">Membrane</keyword>
<organism evidence="3">
    <name type="scientific">Auxenochlorella protothecoides</name>
    <name type="common">Green microalga</name>
    <name type="synonym">Chlorella protothecoides</name>
    <dbReference type="NCBI Taxonomy" id="3075"/>
    <lineage>
        <taxon>Eukaryota</taxon>
        <taxon>Viridiplantae</taxon>
        <taxon>Chlorophyta</taxon>
        <taxon>core chlorophytes</taxon>
        <taxon>Trebouxiophyceae</taxon>
        <taxon>Chlorellales</taxon>
        <taxon>Chlorellaceae</taxon>
        <taxon>Auxenochlorella</taxon>
    </lineage>
</organism>
<keyword evidence="2" id="KW-0812">Transmembrane</keyword>
<dbReference type="EMBL" id="GDKF01007123">
    <property type="protein sequence ID" value="JAT71499.1"/>
    <property type="molecule type" value="Transcribed_RNA"/>
</dbReference>
<feature type="region of interest" description="Disordered" evidence="1">
    <location>
        <begin position="1"/>
        <end position="28"/>
    </location>
</feature>
<keyword evidence="2" id="KW-1133">Transmembrane helix</keyword>
<evidence type="ECO:0000256" key="1">
    <source>
        <dbReference type="SAM" id="MobiDB-lite"/>
    </source>
</evidence>
<dbReference type="AlphaFoldDB" id="A0A1D1ZX41"/>
<sequence length="325" mass="33854">VQPFDLSLSKFSTHQSQESGPTIHCPLANPVRSKPGAMRNGSTGRAAALGVLGVVLLAVAAMGAVPTPISAWGPKAAFASVGVDQEAVTTLEALQTLLSTGRSDGPLGKDTPIILYVSHSRDSGLEATLQPRLDSAEGWKQLPSASHAGGEGVIFDALQILAGQRRAHVVGSCQGLAPGAPATTAELQRLLAAPASGDVVVVCAGEEAEQPALLNEVVRLSAESQPLMLVVELPAGEVAAQRRRLQAQYVSAPSLGFDKYARREGTKNYTVCDATCQRQTLYFEGFIVLIVIGMAVAVGLTCLHIIDTPTHLPSVKPGSGSHHHD</sequence>
<feature type="compositionally biased region" description="Polar residues" evidence="1">
    <location>
        <begin position="9"/>
        <end position="20"/>
    </location>
</feature>
<protein>
    <submittedName>
        <fullName evidence="3">Uncharacterized protein</fullName>
    </submittedName>
</protein>
<feature type="non-terminal residue" evidence="3">
    <location>
        <position position="1"/>
    </location>
</feature>
<feature type="transmembrane region" description="Helical" evidence="2">
    <location>
        <begin position="46"/>
        <end position="65"/>
    </location>
</feature>
<proteinExistence type="predicted"/>
<evidence type="ECO:0000313" key="3">
    <source>
        <dbReference type="EMBL" id="JAT71499.1"/>
    </source>
</evidence>
<name>A0A1D1ZX41_AUXPR</name>
<feature type="transmembrane region" description="Helical" evidence="2">
    <location>
        <begin position="286"/>
        <end position="306"/>
    </location>
</feature>